<dbReference type="EMBL" id="NMTY01000015">
    <property type="protein sequence ID" value="PDX81409.1"/>
    <property type="molecule type" value="Genomic_DNA"/>
</dbReference>
<organism evidence="7 8">
    <name type="scientific">Faecalibacterium prausnitzii</name>
    <dbReference type="NCBI Taxonomy" id="853"/>
    <lineage>
        <taxon>Bacteria</taxon>
        <taxon>Bacillati</taxon>
        <taxon>Bacillota</taxon>
        <taxon>Clostridia</taxon>
        <taxon>Eubacteriales</taxon>
        <taxon>Oscillospiraceae</taxon>
        <taxon>Faecalibacterium</taxon>
    </lineage>
</organism>
<feature type="domain" description="Baseplate J-like central" evidence="3">
    <location>
        <begin position="216"/>
        <end position="287"/>
    </location>
</feature>
<accession>A0A2A7AQP1</accession>
<dbReference type="InterPro" id="IPR052399">
    <property type="entry name" value="Phage_Baseplate_Assmbl_Protein"/>
</dbReference>
<dbReference type="EMBL" id="WKQE01000001">
    <property type="protein sequence ID" value="MSC79550.1"/>
    <property type="molecule type" value="Genomic_DNA"/>
</dbReference>
<dbReference type="InterPro" id="IPR006949">
    <property type="entry name" value="Barrel_Baseplate_J-like"/>
</dbReference>
<dbReference type="Pfam" id="PF26079">
    <property type="entry name" value="Baseplate_J_C"/>
    <property type="match status" value="1"/>
</dbReference>
<dbReference type="PANTHER" id="PTHR37829:SF3">
    <property type="entry name" value="PROTEIN JAYE-RELATED"/>
    <property type="match status" value="1"/>
</dbReference>
<evidence type="ECO:0000313" key="6">
    <source>
        <dbReference type="EMBL" id="PDX74138.1"/>
    </source>
</evidence>
<gene>
    <name evidence="6" type="ORF">CGS56_13930</name>
    <name evidence="7" type="ORF">CGS58_06880</name>
    <name evidence="5" type="ORF">GKD85_01700</name>
</gene>
<comment type="similarity">
    <text evidence="1">Belongs to the Mu gp47/PBSX XkdT family.</text>
</comment>
<protein>
    <submittedName>
        <fullName evidence="7">Phage tail protein</fullName>
    </submittedName>
</protein>
<dbReference type="Pfam" id="PF04865">
    <property type="entry name" value="Baseplate_J"/>
    <property type="match status" value="1"/>
</dbReference>
<dbReference type="InterPro" id="IPR014507">
    <property type="entry name" value="Baseplate_assembly_J_pred"/>
</dbReference>
<dbReference type="RefSeq" id="WP_097786145.1">
    <property type="nucleotide sequence ID" value="NZ_JBBNHN010000001.1"/>
</dbReference>
<dbReference type="AlphaFoldDB" id="A0A2A7AQP1"/>
<sequence>MPDTLQSVFDLPEVSFIDNDTVDAMMNRMVSNFEKKYKEVTGKSRSLAPADPMRILIYSVALDLYQLEMYTDRAGKQDLLKYSYGEFLDNLGGNRGVIRQQPKAATTTIRFTLSEPRGYAIGIPAGTRVTNGDGVYFATSEYGEVEAGKESVDIRATCTVEGITGNGYMPGQISTIVDPVAYVESVSNVTESGGGANLETDESLAERIFLAPDSESTAGSEGSYIYWAKTYSTEVGDVVPFSPEPCKVVIYALMKDGTLPSSGFLKGLQESLNSKTIRPITDNVTCSAPAVQTFNVDVTYYINRSDMAQAATIQNEVTEAVNAYVLWQRSDIGKDINPSELEHRIRAAGAKRAVIRSPAFTVVSTTEAAQPGTVNLVYGGLEDD</sequence>
<feature type="domain" description="Baseplate protein J-like barrel" evidence="2">
    <location>
        <begin position="108"/>
        <end position="195"/>
    </location>
</feature>
<evidence type="ECO:0000256" key="1">
    <source>
        <dbReference type="ARBA" id="ARBA00038087"/>
    </source>
</evidence>
<reference evidence="5 10" key="3">
    <citation type="journal article" date="2019" name="Nat. Med.">
        <title>A library of human gut bacterial isolates paired with longitudinal multiomics data enables mechanistic microbiome research.</title>
        <authorList>
            <person name="Poyet M."/>
            <person name="Groussin M."/>
            <person name="Gibbons S.M."/>
            <person name="Avila-Pacheco J."/>
            <person name="Jiang X."/>
            <person name="Kearney S.M."/>
            <person name="Perrotta A.R."/>
            <person name="Berdy B."/>
            <person name="Zhao S."/>
            <person name="Lieberman T.D."/>
            <person name="Swanson P.K."/>
            <person name="Smith M."/>
            <person name="Roesemann S."/>
            <person name="Alexander J.E."/>
            <person name="Rich S.A."/>
            <person name="Livny J."/>
            <person name="Vlamakis H."/>
            <person name="Clish C."/>
            <person name="Bullock K."/>
            <person name="Deik A."/>
            <person name="Scott J."/>
            <person name="Pierce K.A."/>
            <person name="Xavier R.J."/>
            <person name="Alm E.J."/>
        </authorList>
    </citation>
    <scope>NUCLEOTIDE SEQUENCE [LARGE SCALE GENOMIC DNA]</scope>
    <source>
        <strain evidence="5 10">BIOML-B9</strain>
    </source>
</reference>
<dbReference type="Pfam" id="PF26078">
    <property type="entry name" value="Baseplate_J_M"/>
    <property type="match status" value="1"/>
</dbReference>
<reference evidence="7" key="2">
    <citation type="submission" date="2017-07" db="EMBL/GenBank/DDBJ databases">
        <authorList>
            <person name="Sun Z.S."/>
            <person name="Albrecht U."/>
            <person name="Echele G."/>
            <person name="Lee C.C."/>
        </authorList>
    </citation>
    <scope>NUCLEOTIDE SEQUENCE</scope>
    <source>
        <strain evidence="6">CNCM I 4573</strain>
        <strain evidence="7">CNCM I 4575</strain>
    </source>
</reference>
<comment type="caution">
    <text evidence="7">The sequence shown here is derived from an EMBL/GenBank/DDBJ whole genome shotgun (WGS) entry which is preliminary data.</text>
</comment>
<evidence type="ECO:0000313" key="10">
    <source>
        <dbReference type="Proteomes" id="UP000477010"/>
    </source>
</evidence>
<dbReference type="Proteomes" id="UP000220005">
    <property type="component" value="Unassembled WGS sequence"/>
</dbReference>
<evidence type="ECO:0000313" key="8">
    <source>
        <dbReference type="Proteomes" id="UP000220005"/>
    </source>
</evidence>
<name>A0A2A7AQP1_9FIRM</name>
<feature type="domain" description="Baseplate J-like C-terminal" evidence="4">
    <location>
        <begin position="296"/>
        <end position="376"/>
    </location>
</feature>
<dbReference type="InterPro" id="IPR058531">
    <property type="entry name" value="Baseplate_J_M"/>
</dbReference>
<proteinExistence type="inferred from homology"/>
<dbReference type="Proteomes" id="UP000220157">
    <property type="component" value="Unassembled WGS sequence"/>
</dbReference>
<dbReference type="EMBL" id="NMTW01000053">
    <property type="protein sequence ID" value="PDX74138.1"/>
    <property type="molecule type" value="Genomic_DNA"/>
</dbReference>
<dbReference type="PANTHER" id="PTHR37829">
    <property type="entry name" value="PHAGE-LIKE ELEMENT PBSX PROTEIN XKDT"/>
    <property type="match status" value="1"/>
</dbReference>
<evidence type="ECO:0000259" key="2">
    <source>
        <dbReference type="Pfam" id="PF04865"/>
    </source>
</evidence>
<evidence type="ECO:0000259" key="3">
    <source>
        <dbReference type="Pfam" id="PF26078"/>
    </source>
</evidence>
<evidence type="ECO:0000259" key="4">
    <source>
        <dbReference type="Pfam" id="PF26079"/>
    </source>
</evidence>
<evidence type="ECO:0000313" key="5">
    <source>
        <dbReference type="EMBL" id="MSC79550.1"/>
    </source>
</evidence>
<reference evidence="8 9" key="1">
    <citation type="journal article" date="2017" name="Front. Microbiol.">
        <title>New Insights into the Diversity of the Genus Faecalibacterium.</title>
        <authorList>
            <person name="Benevides L."/>
            <person name="Burman S."/>
            <person name="Martin R."/>
            <person name="Robert V."/>
            <person name="Thomas M."/>
            <person name="Miquel S."/>
            <person name="Chain F."/>
            <person name="Sokol H."/>
            <person name="Bermudez-Humaran L.G."/>
            <person name="Morrison M."/>
            <person name="Langella P."/>
            <person name="Azevedo V.A."/>
            <person name="Chatel J.M."/>
            <person name="Soares S."/>
        </authorList>
    </citation>
    <scope>NUCLEOTIDE SEQUENCE [LARGE SCALE GENOMIC DNA]</scope>
    <source>
        <strain evidence="6 9">CNCM I 4573</strain>
        <strain evidence="7 8">CNCM I 4575</strain>
    </source>
</reference>
<evidence type="ECO:0000313" key="9">
    <source>
        <dbReference type="Proteomes" id="UP000220157"/>
    </source>
</evidence>
<dbReference type="InterPro" id="IPR058530">
    <property type="entry name" value="Baseplate_J-like_C"/>
</dbReference>
<dbReference type="PIRSF" id="PIRSF020481">
    <property type="entry name" value="BAP"/>
    <property type="match status" value="1"/>
</dbReference>
<evidence type="ECO:0000313" key="7">
    <source>
        <dbReference type="EMBL" id="PDX81409.1"/>
    </source>
</evidence>
<dbReference type="Proteomes" id="UP000477010">
    <property type="component" value="Unassembled WGS sequence"/>
</dbReference>